<organism evidence="1">
    <name type="scientific">bioreactor metagenome</name>
    <dbReference type="NCBI Taxonomy" id="1076179"/>
    <lineage>
        <taxon>unclassified sequences</taxon>
        <taxon>metagenomes</taxon>
        <taxon>ecological metagenomes</taxon>
    </lineage>
</organism>
<comment type="caution">
    <text evidence="1">The sequence shown here is derived from an EMBL/GenBank/DDBJ whole genome shotgun (WGS) entry which is preliminary data.</text>
</comment>
<sequence length="55" mass="6220">MTYGMTVCDRRPPESGFSAKYESLHPFNSTMVAAMDEAGFKAYLKELIVEKEDAR</sequence>
<protein>
    <submittedName>
        <fullName evidence="1">Uncharacterized protein</fullName>
    </submittedName>
</protein>
<dbReference type="EMBL" id="VSSQ01145694">
    <property type="protein sequence ID" value="MPN64588.1"/>
    <property type="molecule type" value="Genomic_DNA"/>
</dbReference>
<reference evidence="1" key="1">
    <citation type="submission" date="2019-08" db="EMBL/GenBank/DDBJ databases">
        <authorList>
            <person name="Kucharzyk K."/>
            <person name="Murdoch R.W."/>
            <person name="Higgins S."/>
            <person name="Loffler F."/>
        </authorList>
    </citation>
    <scope>NUCLEOTIDE SEQUENCE</scope>
</reference>
<name>A0A645JLP6_9ZZZZ</name>
<dbReference type="AlphaFoldDB" id="A0A645JLP6"/>
<evidence type="ECO:0000313" key="1">
    <source>
        <dbReference type="EMBL" id="MPN64588.1"/>
    </source>
</evidence>
<gene>
    <name evidence="1" type="ORF">SDC9_212364</name>
</gene>
<proteinExistence type="predicted"/>
<accession>A0A645JLP6</accession>